<dbReference type="Proteomes" id="UP000827092">
    <property type="component" value="Unassembled WGS sequence"/>
</dbReference>
<accession>A0AAV6TW96</accession>
<protein>
    <submittedName>
        <fullName evidence="1">Uncharacterized protein</fullName>
    </submittedName>
</protein>
<organism evidence="1 2">
    <name type="scientific">Oedothorax gibbosus</name>
    <dbReference type="NCBI Taxonomy" id="931172"/>
    <lineage>
        <taxon>Eukaryota</taxon>
        <taxon>Metazoa</taxon>
        <taxon>Ecdysozoa</taxon>
        <taxon>Arthropoda</taxon>
        <taxon>Chelicerata</taxon>
        <taxon>Arachnida</taxon>
        <taxon>Araneae</taxon>
        <taxon>Araneomorphae</taxon>
        <taxon>Entelegynae</taxon>
        <taxon>Araneoidea</taxon>
        <taxon>Linyphiidae</taxon>
        <taxon>Erigoninae</taxon>
        <taxon>Oedothorax</taxon>
    </lineage>
</organism>
<evidence type="ECO:0000313" key="1">
    <source>
        <dbReference type="EMBL" id="KAG8176009.1"/>
    </source>
</evidence>
<keyword evidence="2" id="KW-1185">Reference proteome</keyword>
<dbReference type="AlphaFoldDB" id="A0AAV6TW96"/>
<dbReference type="EMBL" id="JAFNEN010000928">
    <property type="protein sequence ID" value="KAG8176009.1"/>
    <property type="molecule type" value="Genomic_DNA"/>
</dbReference>
<reference evidence="1 2" key="1">
    <citation type="journal article" date="2022" name="Nat. Ecol. Evol.">
        <title>A masculinizing supergene underlies an exaggerated male reproductive morph in a spider.</title>
        <authorList>
            <person name="Hendrickx F."/>
            <person name="De Corte Z."/>
            <person name="Sonet G."/>
            <person name="Van Belleghem S.M."/>
            <person name="Kostlbacher S."/>
            <person name="Vangestel C."/>
        </authorList>
    </citation>
    <scope>NUCLEOTIDE SEQUENCE [LARGE SCALE GENOMIC DNA]</scope>
    <source>
        <strain evidence="1">W744_W776</strain>
    </source>
</reference>
<comment type="caution">
    <text evidence="1">The sequence shown here is derived from an EMBL/GenBank/DDBJ whole genome shotgun (WGS) entry which is preliminary data.</text>
</comment>
<evidence type="ECO:0000313" key="2">
    <source>
        <dbReference type="Proteomes" id="UP000827092"/>
    </source>
</evidence>
<gene>
    <name evidence="1" type="ORF">JTE90_007006</name>
</gene>
<proteinExistence type="predicted"/>
<sequence length="91" mass="10763">MLQRPDIETMRINGSVVELVKRRKSTQTFCCPLECFPIPDKVIRGLACWRCKAVNYCKCDCETWTDRFPRALKIYGPTLRIPPSYYHYDKK</sequence>
<name>A0AAV6TW96_9ARAC</name>